<organism evidence="9 10">
    <name type="scientific">Pristionchus fissidentatus</name>
    <dbReference type="NCBI Taxonomy" id="1538716"/>
    <lineage>
        <taxon>Eukaryota</taxon>
        <taxon>Metazoa</taxon>
        <taxon>Ecdysozoa</taxon>
        <taxon>Nematoda</taxon>
        <taxon>Chromadorea</taxon>
        <taxon>Rhabditida</taxon>
        <taxon>Rhabditina</taxon>
        <taxon>Diplogasteromorpha</taxon>
        <taxon>Diplogasteroidea</taxon>
        <taxon>Neodiplogasteridae</taxon>
        <taxon>Pristionchus</taxon>
    </lineage>
</organism>
<evidence type="ECO:0000256" key="3">
    <source>
        <dbReference type="ARBA" id="ARBA00022676"/>
    </source>
</evidence>
<keyword evidence="7" id="KW-1133">Transmembrane helix</keyword>
<feature type="non-terminal residue" evidence="9">
    <location>
        <position position="1"/>
    </location>
</feature>
<comment type="caution">
    <text evidence="9">The sequence shown here is derived from an EMBL/GenBank/DDBJ whole genome shotgun (WGS) entry which is preliminary data.</text>
</comment>
<dbReference type="EC" id="2.4.1.17" evidence="2"/>
<name>A0AAV5VSN8_9BILA</name>
<evidence type="ECO:0000256" key="8">
    <source>
        <dbReference type="SAM" id="SignalP"/>
    </source>
</evidence>
<keyword evidence="10" id="KW-1185">Reference proteome</keyword>
<dbReference type="InterPro" id="IPR050271">
    <property type="entry name" value="UDP-glycosyltransferase"/>
</dbReference>
<keyword evidence="7" id="KW-0812">Transmembrane</keyword>
<dbReference type="AlphaFoldDB" id="A0AAV5VSN8"/>
<feature type="chain" id="PRO_5043327513" description="glucuronosyltransferase" evidence="8">
    <location>
        <begin position="19"/>
        <end position="575"/>
    </location>
</feature>
<dbReference type="SUPFAM" id="SSF53756">
    <property type="entry name" value="UDP-Glycosyltransferase/glycogen phosphorylase"/>
    <property type="match status" value="1"/>
</dbReference>
<keyword evidence="5 8" id="KW-0732">Signal</keyword>
<gene>
    <name evidence="9" type="ORF">PFISCL1PPCAC_12892</name>
</gene>
<reference evidence="9" key="1">
    <citation type="submission" date="2023-10" db="EMBL/GenBank/DDBJ databases">
        <title>Genome assembly of Pristionchus species.</title>
        <authorList>
            <person name="Yoshida K."/>
            <person name="Sommer R.J."/>
        </authorList>
    </citation>
    <scope>NUCLEOTIDE SEQUENCE</scope>
    <source>
        <strain evidence="9">RS5133</strain>
    </source>
</reference>
<dbReference type="EMBL" id="BTSY01000004">
    <property type="protein sequence ID" value="GMT21595.1"/>
    <property type="molecule type" value="Genomic_DNA"/>
</dbReference>
<evidence type="ECO:0000256" key="6">
    <source>
        <dbReference type="ARBA" id="ARBA00047475"/>
    </source>
</evidence>
<feature type="transmembrane region" description="Helical" evidence="7">
    <location>
        <begin position="533"/>
        <end position="556"/>
    </location>
</feature>
<dbReference type="PANTHER" id="PTHR48043:SF145">
    <property type="entry name" value="FI06409P-RELATED"/>
    <property type="match status" value="1"/>
</dbReference>
<keyword evidence="3" id="KW-0328">Glycosyltransferase</keyword>
<protein>
    <recommendedName>
        <fullName evidence="2">glucuronosyltransferase</fullName>
        <ecNumber evidence="2">2.4.1.17</ecNumber>
    </recommendedName>
</protein>
<evidence type="ECO:0000313" key="10">
    <source>
        <dbReference type="Proteomes" id="UP001432322"/>
    </source>
</evidence>
<keyword evidence="4" id="KW-0808">Transferase</keyword>
<evidence type="ECO:0000256" key="5">
    <source>
        <dbReference type="ARBA" id="ARBA00022729"/>
    </source>
</evidence>
<dbReference type="PANTHER" id="PTHR48043">
    <property type="entry name" value="EG:EG0003.4 PROTEIN-RELATED"/>
    <property type="match status" value="1"/>
</dbReference>
<evidence type="ECO:0000256" key="2">
    <source>
        <dbReference type="ARBA" id="ARBA00012544"/>
    </source>
</evidence>
<evidence type="ECO:0000256" key="4">
    <source>
        <dbReference type="ARBA" id="ARBA00022679"/>
    </source>
</evidence>
<dbReference type="Pfam" id="PF00201">
    <property type="entry name" value="UDPGT"/>
    <property type="match status" value="1"/>
</dbReference>
<dbReference type="FunFam" id="3.40.50.2000:FF:000021">
    <property type="entry name" value="UDP-glucuronosyltransferase"/>
    <property type="match status" value="1"/>
</dbReference>
<accession>A0AAV5VSN8</accession>
<dbReference type="Proteomes" id="UP001432322">
    <property type="component" value="Unassembled WGS sequence"/>
</dbReference>
<dbReference type="CDD" id="cd03784">
    <property type="entry name" value="GT1_Gtf-like"/>
    <property type="match status" value="1"/>
</dbReference>
<evidence type="ECO:0000256" key="7">
    <source>
        <dbReference type="SAM" id="Phobius"/>
    </source>
</evidence>
<sequence length="575" mass="64216">NILLLLGVVVVAVAAAAAAGAAGAAKTASATAAKSAPVVSTPEEAVKIVAAEKKDDKKKYKIAIFAPYMANSQVLWNKRVGEELMKAGHDVTIYMMHMFEITNPKIDVDPRIRLVSVNGSFGLNGDEMMKDQAYFSFHDVQLWDPAFRKSMARFGEMYKSCELFIKNDTFLADIENSKFDIAFTHMYNFCPIGIIHKTKIPTWVWLNSGALMDNVAELMGVPLPPSYAVPMMMDAGEELTFVQRVKSFIGHIIYKVMWRRMVANKETEVFRKEFGQDFPDIIDLMSKAPLVMVNSNELYDFARPTLSKIVNIGGVGIKNKDAKPLAPEFATRIEKAKGIVVMSFGSIAPMYLMPEHWKEAYFSAFAQFPDIQFFLRYEKADEIASVLPKNAHAVKWLPQTDLLQHAKCLGLISHGGYNSVQDVLHAGVPIVTTGLFGDQPRNAHLVERLGMGINVRKSEISKKTVESAIRRLVEDKSLKANAQKIRAMIATKPVAAETLLVRWTEFLAQHKTLDNLEPYGVHLNFFVYHSLDVIVFLGSIVFAVLAVAFLILRTLLRCCGICKCKQNVDKKKKNQ</sequence>
<feature type="signal peptide" evidence="8">
    <location>
        <begin position="1"/>
        <end position="18"/>
    </location>
</feature>
<proteinExistence type="inferred from homology"/>
<dbReference type="Gene3D" id="3.40.50.2000">
    <property type="entry name" value="Glycogen Phosphorylase B"/>
    <property type="match status" value="1"/>
</dbReference>
<comment type="catalytic activity">
    <reaction evidence="6">
        <text>glucuronate acceptor + UDP-alpha-D-glucuronate = acceptor beta-D-glucuronoside + UDP + H(+)</text>
        <dbReference type="Rhea" id="RHEA:21032"/>
        <dbReference type="ChEBI" id="CHEBI:15378"/>
        <dbReference type="ChEBI" id="CHEBI:58052"/>
        <dbReference type="ChEBI" id="CHEBI:58223"/>
        <dbReference type="ChEBI" id="CHEBI:132367"/>
        <dbReference type="ChEBI" id="CHEBI:132368"/>
        <dbReference type="EC" id="2.4.1.17"/>
    </reaction>
</comment>
<comment type="similarity">
    <text evidence="1">Belongs to the UDP-glycosyltransferase family.</text>
</comment>
<dbReference type="InterPro" id="IPR002213">
    <property type="entry name" value="UDP_glucos_trans"/>
</dbReference>
<evidence type="ECO:0000313" key="9">
    <source>
        <dbReference type="EMBL" id="GMT21595.1"/>
    </source>
</evidence>
<keyword evidence="7" id="KW-0472">Membrane</keyword>
<dbReference type="GO" id="GO:0015020">
    <property type="term" value="F:glucuronosyltransferase activity"/>
    <property type="evidence" value="ECO:0007669"/>
    <property type="project" value="UniProtKB-EC"/>
</dbReference>
<evidence type="ECO:0000256" key="1">
    <source>
        <dbReference type="ARBA" id="ARBA00009995"/>
    </source>
</evidence>